<dbReference type="NCBIfam" id="TIGR03344">
    <property type="entry name" value="VI_effect_Hcp1"/>
    <property type="match status" value="1"/>
</dbReference>
<name>A0A085UZZ8_PSESX</name>
<dbReference type="SUPFAM" id="SSF141452">
    <property type="entry name" value="Hcp1-like"/>
    <property type="match status" value="1"/>
</dbReference>
<dbReference type="InterPro" id="IPR052947">
    <property type="entry name" value="T6SS_Hcp1_domain"/>
</dbReference>
<dbReference type="PANTHER" id="PTHR34319">
    <property type="entry name" value="MAJOR EXPORTED PROTEIN"/>
    <property type="match status" value="1"/>
</dbReference>
<dbReference type="Gene3D" id="2.30.110.20">
    <property type="entry name" value="Hcp1-like"/>
    <property type="match status" value="1"/>
</dbReference>
<protein>
    <recommendedName>
        <fullName evidence="3">Major exported protein</fullName>
    </recommendedName>
</protein>
<dbReference type="AlphaFoldDB" id="A0A085UZZ8"/>
<dbReference type="Pfam" id="PF05638">
    <property type="entry name" value="T6SS_HCP"/>
    <property type="match status" value="1"/>
</dbReference>
<comment type="caution">
    <text evidence="1">The sequence shown here is derived from an EMBL/GenBank/DDBJ whole genome shotgun (WGS) entry which is preliminary data.</text>
</comment>
<dbReference type="InterPro" id="IPR008514">
    <property type="entry name" value="T6SS_Hcp"/>
</dbReference>
<gene>
    <name evidence="1" type="ORF">IV02_21190</name>
</gene>
<dbReference type="InterPro" id="IPR036624">
    <property type="entry name" value="Hcp1-lik_sf"/>
</dbReference>
<accession>A0A085UZZ8</accession>
<evidence type="ECO:0000313" key="2">
    <source>
        <dbReference type="Proteomes" id="UP000028643"/>
    </source>
</evidence>
<evidence type="ECO:0008006" key="3">
    <source>
        <dbReference type="Google" id="ProtNLM"/>
    </source>
</evidence>
<dbReference type="PATRIC" id="fig|317.174.peg.4329"/>
<organism evidence="1 2">
    <name type="scientific">Pseudomonas syringae</name>
    <dbReference type="NCBI Taxonomy" id="317"/>
    <lineage>
        <taxon>Bacteria</taxon>
        <taxon>Pseudomonadati</taxon>
        <taxon>Pseudomonadota</taxon>
        <taxon>Gammaproteobacteria</taxon>
        <taxon>Pseudomonadales</taxon>
        <taxon>Pseudomonadaceae</taxon>
        <taxon>Pseudomonas</taxon>
    </lineage>
</organism>
<reference evidence="1 2" key="1">
    <citation type="submission" date="2014-07" db="EMBL/GenBank/DDBJ databases">
        <title>Draft Genome Sequences of Environmental Pseudomonas syringae strains.</title>
        <authorList>
            <person name="Baltrus D.A."/>
            <person name="Berge O."/>
            <person name="Morris C."/>
        </authorList>
    </citation>
    <scope>NUCLEOTIDE SEQUENCE [LARGE SCALE GENOMIC DNA]</scope>
    <source>
        <strain evidence="1 2">CEB003</strain>
    </source>
</reference>
<evidence type="ECO:0000313" key="1">
    <source>
        <dbReference type="EMBL" id="KFE48761.1"/>
    </source>
</evidence>
<dbReference type="PANTHER" id="PTHR34319:SF6">
    <property type="entry name" value="MAJOR EXPORTED PROTEIN"/>
    <property type="match status" value="1"/>
</dbReference>
<proteinExistence type="predicted"/>
<dbReference type="Proteomes" id="UP000028643">
    <property type="component" value="Unassembled WGS sequence"/>
</dbReference>
<dbReference type="RefSeq" id="WP_047577470.1">
    <property type="nucleotide sequence ID" value="NZ_JPQT01000120.1"/>
</dbReference>
<sequence length="172" mass="19529">MPTPAYLTIKGTKQGLITEGTFTSDSVGNIYQEGHEDEILVQAFDHQVIIPRDPQSGQPTGQRIHKPLMITKVFDKSSPLIFTALTTGELLTECELKWYRTSAEGNQQHYFTIKLEDAIIVDVHSYMPNCQDPNQSHFTHLEEVYFTYRKIIWTHEVSGTSGSDDWRVPVAS</sequence>
<dbReference type="EMBL" id="JPQT01000120">
    <property type="protein sequence ID" value="KFE48761.1"/>
    <property type="molecule type" value="Genomic_DNA"/>
</dbReference>